<reference evidence="4 6" key="1">
    <citation type="journal article" date="2012" name="Nature">
        <title>Algal genomes reveal evolutionary mosaicism and the fate of nucleomorphs.</title>
        <authorList>
            <consortium name="DOE Joint Genome Institute"/>
            <person name="Curtis B.A."/>
            <person name="Tanifuji G."/>
            <person name="Burki F."/>
            <person name="Gruber A."/>
            <person name="Irimia M."/>
            <person name="Maruyama S."/>
            <person name="Arias M.C."/>
            <person name="Ball S.G."/>
            <person name="Gile G.H."/>
            <person name="Hirakawa Y."/>
            <person name="Hopkins J.F."/>
            <person name="Kuo A."/>
            <person name="Rensing S.A."/>
            <person name="Schmutz J."/>
            <person name="Symeonidi A."/>
            <person name="Elias M."/>
            <person name="Eveleigh R.J."/>
            <person name="Herman E.K."/>
            <person name="Klute M.J."/>
            <person name="Nakayama T."/>
            <person name="Obornik M."/>
            <person name="Reyes-Prieto A."/>
            <person name="Armbrust E.V."/>
            <person name="Aves S.J."/>
            <person name="Beiko R.G."/>
            <person name="Coutinho P."/>
            <person name="Dacks J.B."/>
            <person name="Durnford D.G."/>
            <person name="Fast N.M."/>
            <person name="Green B.R."/>
            <person name="Grisdale C.J."/>
            <person name="Hempel F."/>
            <person name="Henrissat B."/>
            <person name="Hoppner M.P."/>
            <person name="Ishida K."/>
            <person name="Kim E."/>
            <person name="Koreny L."/>
            <person name="Kroth P.G."/>
            <person name="Liu Y."/>
            <person name="Malik S.B."/>
            <person name="Maier U.G."/>
            <person name="McRose D."/>
            <person name="Mock T."/>
            <person name="Neilson J.A."/>
            <person name="Onodera N.T."/>
            <person name="Poole A.M."/>
            <person name="Pritham E.J."/>
            <person name="Richards T.A."/>
            <person name="Rocap G."/>
            <person name="Roy S.W."/>
            <person name="Sarai C."/>
            <person name="Schaack S."/>
            <person name="Shirato S."/>
            <person name="Slamovits C.H."/>
            <person name="Spencer D.F."/>
            <person name="Suzuki S."/>
            <person name="Worden A.Z."/>
            <person name="Zauner S."/>
            <person name="Barry K."/>
            <person name="Bell C."/>
            <person name="Bharti A.K."/>
            <person name="Crow J.A."/>
            <person name="Grimwood J."/>
            <person name="Kramer R."/>
            <person name="Lindquist E."/>
            <person name="Lucas S."/>
            <person name="Salamov A."/>
            <person name="McFadden G.I."/>
            <person name="Lane C.E."/>
            <person name="Keeling P.J."/>
            <person name="Gray M.W."/>
            <person name="Grigoriev I.V."/>
            <person name="Archibald J.M."/>
        </authorList>
    </citation>
    <scope>NUCLEOTIDE SEQUENCE</scope>
    <source>
        <strain evidence="4 6">CCMP2712</strain>
    </source>
</reference>
<feature type="region of interest" description="Disordered" evidence="2">
    <location>
        <begin position="59"/>
        <end position="79"/>
    </location>
</feature>
<dbReference type="SUPFAM" id="SSF46689">
    <property type="entry name" value="Homeodomain-like"/>
    <property type="match status" value="1"/>
</dbReference>
<reference evidence="6" key="2">
    <citation type="submission" date="2012-11" db="EMBL/GenBank/DDBJ databases">
        <authorList>
            <person name="Kuo A."/>
            <person name="Curtis B.A."/>
            <person name="Tanifuji G."/>
            <person name="Burki F."/>
            <person name="Gruber A."/>
            <person name="Irimia M."/>
            <person name="Maruyama S."/>
            <person name="Arias M.C."/>
            <person name="Ball S.G."/>
            <person name="Gile G.H."/>
            <person name="Hirakawa Y."/>
            <person name="Hopkins J.F."/>
            <person name="Rensing S.A."/>
            <person name="Schmutz J."/>
            <person name="Symeonidi A."/>
            <person name="Elias M."/>
            <person name="Eveleigh R.J."/>
            <person name="Herman E.K."/>
            <person name="Klute M.J."/>
            <person name="Nakayama T."/>
            <person name="Obornik M."/>
            <person name="Reyes-Prieto A."/>
            <person name="Armbrust E.V."/>
            <person name="Aves S.J."/>
            <person name="Beiko R.G."/>
            <person name="Coutinho P."/>
            <person name="Dacks J.B."/>
            <person name="Durnford D.G."/>
            <person name="Fast N.M."/>
            <person name="Green B.R."/>
            <person name="Grisdale C."/>
            <person name="Hempe F."/>
            <person name="Henrissat B."/>
            <person name="Hoppner M.P."/>
            <person name="Ishida K.-I."/>
            <person name="Kim E."/>
            <person name="Koreny L."/>
            <person name="Kroth P.G."/>
            <person name="Liu Y."/>
            <person name="Malik S.-B."/>
            <person name="Maier U.G."/>
            <person name="McRose D."/>
            <person name="Mock T."/>
            <person name="Neilson J.A."/>
            <person name="Onodera N.T."/>
            <person name="Poole A.M."/>
            <person name="Pritham E.J."/>
            <person name="Richards T.A."/>
            <person name="Rocap G."/>
            <person name="Roy S.W."/>
            <person name="Sarai C."/>
            <person name="Schaack S."/>
            <person name="Shirato S."/>
            <person name="Slamovits C.H."/>
            <person name="Spencer D.F."/>
            <person name="Suzuki S."/>
            <person name="Worden A.Z."/>
            <person name="Zauner S."/>
            <person name="Barry K."/>
            <person name="Bell C."/>
            <person name="Bharti A.K."/>
            <person name="Crow J.A."/>
            <person name="Grimwood J."/>
            <person name="Kramer R."/>
            <person name="Lindquist E."/>
            <person name="Lucas S."/>
            <person name="Salamov A."/>
            <person name="McFadden G.I."/>
            <person name="Lane C.E."/>
            <person name="Keeling P.J."/>
            <person name="Gray M.W."/>
            <person name="Grigoriev I.V."/>
            <person name="Archibald J.M."/>
        </authorList>
    </citation>
    <scope>NUCLEOTIDE SEQUENCE</scope>
    <source>
        <strain evidence="6">CCMP2712</strain>
    </source>
</reference>
<dbReference type="RefSeq" id="XP_005829997.1">
    <property type="nucleotide sequence ID" value="XM_005829940.1"/>
</dbReference>
<dbReference type="GeneID" id="17299658"/>
<dbReference type="HOGENOM" id="CLU_1039935_0_0_1"/>
<dbReference type="KEGG" id="gtt:GUITHDRAFT_111060"/>
<keyword evidence="1" id="KW-0539">Nucleus</keyword>
<dbReference type="EnsemblProtists" id="EKX43017">
    <property type="protein sequence ID" value="EKX43017"/>
    <property type="gene ID" value="GUITHDRAFT_111060"/>
</dbReference>
<dbReference type="PANTHER" id="PTHR12802:SF155">
    <property type="entry name" value="DEUBIQUITINASE MYSM1"/>
    <property type="match status" value="1"/>
</dbReference>
<evidence type="ECO:0000313" key="5">
    <source>
        <dbReference type="EnsemblProtists" id="EKX43017"/>
    </source>
</evidence>
<dbReference type="PANTHER" id="PTHR12802">
    <property type="entry name" value="SWI/SNF COMPLEX-RELATED"/>
    <property type="match status" value="1"/>
</dbReference>
<evidence type="ECO:0000259" key="3">
    <source>
        <dbReference type="SMART" id="SM00717"/>
    </source>
</evidence>
<protein>
    <recommendedName>
        <fullName evidence="3">Myb-like domain-containing protein</fullName>
    </recommendedName>
</protein>
<keyword evidence="6" id="KW-1185">Reference proteome</keyword>
<sequence length="268" mass="29830">MCGPTQAQLLSKPISATSLVDAIADLYPSDVVPPQSAEYRRQLSFCQKRLLRGDSFEVFDHSSQPASNSPPQNQKDTVQTNNSAMSHVNANLQWQPQAFALPRVPSFQVERQSGYDLPTSKTTSFDASFPYVQFNQNSALFQGQAAFNNLLRSTLDTQKIAKGKYHAFGSPLIETAPDEFLESKKVTPRTQWTNEEHEKFLVALDRFGTTKTRIKNSTGRVFVGLGPGVAELIAAAVGTRSVQQIRSHAQKHFLRENRKEHSAFQTSN</sequence>
<reference evidence="5" key="3">
    <citation type="submission" date="2016-03" db="UniProtKB">
        <authorList>
            <consortium name="EnsemblProtists"/>
        </authorList>
    </citation>
    <scope>IDENTIFICATION</scope>
</reference>
<dbReference type="AlphaFoldDB" id="L1J3W1"/>
<dbReference type="InterPro" id="IPR009057">
    <property type="entry name" value="Homeodomain-like_sf"/>
</dbReference>
<dbReference type="OrthoDB" id="118550at2759"/>
<accession>L1J3W1</accession>
<dbReference type="EMBL" id="JH993013">
    <property type="protein sequence ID" value="EKX43017.1"/>
    <property type="molecule type" value="Genomic_DNA"/>
</dbReference>
<dbReference type="CDD" id="cd00167">
    <property type="entry name" value="SANT"/>
    <property type="match status" value="1"/>
</dbReference>
<dbReference type="Proteomes" id="UP000011087">
    <property type="component" value="Unassembled WGS sequence"/>
</dbReference>
<dbReference type="eggNOG" id="ENOG502SF2E">
    <property type="taxonomic scope" value="Eukaryota"/>
</dbReference>
<dbReference type="InterPro" id="IPR001005">
    <property type="entry name" value="SANT/Myb"/>
</dbReference>
<gene>
    <name evidence="4" type="ORF">GUITHDRAFT_111060</name>
</gene>
<feature type="domain" description="Myb-like" evidence="3">
    <location>
        <begin position="188"/>
        <end position="255"/>
    </location>
</feature>
<proteinExistence type="predicted"/>
<evidence type="ECO:0000256" key="2">
    <source>
        <dbReference type="SAM" id="MobiDB-lite"/>
    </source>
</evidence>
<organism evidence="4">
    <name type="scientific">Guillardia theta (strain CCMP2712)</name>
    <name type="common">Cryptophyte</name>
    <dbReference type="NCBI Taxonomy" id="905079"/>
    <lineage>
        <taxon>Eukaryota</taxon>
        <taxon>Cryptophyceae</taxon>
        <taxon>Pyrenomonadales</taxon>
        <taxon>Geminigeraceae</taxon>
        <taxon>Guillardia</taxon>
    </lineage>
</organism>
<evidence type="ECO:0000256" key="1">
    <source>
        <dbReference type="ARBA" id="ARBA00023242"/>
    </source>
</evidence>
<dbReference type="Gene3D" id="1.10.10.60">
    <property type="entry name" value="Homeodomain-like"/>
    <property type="match status" value="1"/>
</dbReference>
<evidence type="ECO:0000313" key="4">
    <source>
        <dbReference type="EMBL" id="EKX43017.1"/>
    </source>
</evidence>
<dbReference type="PaxDb" id="55529-EKX43017"/>
<dbReference type="SMART" id="SM00717">
    <property type="entry name" value="SANT"/>
    <property type="match status" value="1"/>
</dbReference>
<evidence type="ECO:0000313" key="6">
    <source>
        <dbReference type="Proteomes" id="UP000011087"/>
    </source>
</evidence>
<name>L1J3W1_GUITC</name>
<feature type="compositionally biased region" description="Low complexity" evidence="2">
    <location>
        <begin position="62"/>
        <end position="74"/>
    </location>
</feature>